<sequence>MTDQWLRDGLAALDSALDRVLDLDSGLADARLPGRAAALTDALDDVLDLDAGLNAIVPVRHRSALLNYAHALAARPPRDRLLARRWLPLEELAEVRVAAEVAPSERDALHALVNGLEQALIVARAGDNVRQYGQEVTGLLVRLIDQAIDDAHGSGIALGVARHLEEIRRLARGGAFRHAVVIRRLGEVQTNVLAFEENRDLGTALEHAASCLRRHGDAGALRRALESDRDDSGAIAREVAKAVRLIQRSVTDVMGADLADADLGGIPLEGVRWSAATRWPADWADWVHHNSTRLGADLWEIRADGLTADERAALT</sequence>
<accession>A0A918AHE8</accession>
<dbReference type="RefSeq" id="WP_189221351.1">
    <property type="nucleotide sequence ID" value="NZ_BMRG01000001.1"/>
</dbReference>
<comment type="caution">
    <text evidence="1">The sequence shown here is derived from an EMBL/GenBank/DDBJ whole genome shotgun (WGS) entry which is preliminary data.</text>
</comment>
<keyword evidence="2" id="KW-1185">Reference proteome</keyword>
<reference evidence="1" key="1">
    <citation type="journal article" date="2014" name="Int. J. Syst. Evol. Microbiol.">
        <title>Complete genome sequence of Corynebacterium casei LMG S-19264T (=DSM 44701T), isolated from a smear-ripened cheese.</title>
        <authorList>
            <consortium name="US DOE Joint Genome Institute (JGI-PGF)"/>
            <person name="Walter F."/>
            <person name="Albersmeier A."/>
            <person name="Kalinowski J."/>
            <person name="Ruckert C."/>
        </authorList>
    </citation>
    <scope>NUCLEOTIDE SEQUENCE</scope>
    <source>
        <strain evidence="1">JCM 3313</strain>
    </source>
</reference>
<organism evidence="1 2">
    <name type="scientific">Saccharothrix coeruleofusca</name>
    <dbReference type="NCBI Taxonomy" id="33919"/>
    <lineage>
        <taxon>Bacteria</taxon>
        <taxon>Bacillati</taxon>
        <taxon>Actinomycetota</taxon>
        <taxon>Actinomycetes</taxon>
        <taxon>Pseudonocardiales</taxon>
        <taxon>Pseudonocardiaceae</taxon>
        <taxon>Saccharothrix</taxon>
    </lineage>
</organism>
<gene>
    <name evidence="1" type="ORF">GCM10010185_04820</name>
</gene>
<reference evidence="1" key="2">
    <citation type="submission" date="2020-09" db="EMBL/GenBank/DDBJ databases">
        <authorList>
            <person name="Sun Q."/>
            <person name="Ohkuma M."/>
        </authorList>
    </citation>
    <scope>NUCLEOTIDE SEQUENCE</scope>
    <source>
        <strain evidence="1">JCM 3313</strain>
    </source>
</reference>
<protein>
    <submittedName>
        <fullName evidence="1">Uncharacterized protein</fullName>
    </submittedName>
</protein>
<dbReference type="AlphaFoldDB" id="A0A918AHE8"/>
<evidence type="ECO:0000313" key="1">
    <source>
        <dbReference type="EMBL" id="GGP36697.1"/>
    </source>
</evidence>
<evidence type="ECO:0000313" key="2">
    <source>
        <dbReference type="Proteomes" id="UP000639606"/>
    </source>
</evidence>
<name>A0A918AHE8_9PSEU</name>
<dbReference type="EMBL" id="BMRG01000001">
    <property type="protein sequence ID" value="GGP36697.1"/>
    <property type="molecule type" value="Genomic_DNA"/>
</dbReference>
<dbReference type="Proteomes" id="UP000639606">
    <property type="component" value="Unassembled WGS sequence"/>
</dbReference>
<proteinExistence type="predicted"/>